<dbReference type="EMBL" id="KZ293725">
    <property type="protein sequence ID" value="PBK81784.1"/>
    <property type="molecule type" value="Genomic_DNA"/>
</dbReference>
<proteinExistence type="predicted"/>
<dbReference type="AlphaFoldDB" id="A0A2H3CKA3"/>
<name>A0A2H3CKA3_ARMGA</name>
<sequence>MQELAESIITILIVVRDTVIEHGPSSATRFQAICIEYQTCMADLLSKLNSGRRSQRGIRQYLRTTKVSDNINNLRQRVQAIQDSFLIRTTTMTRLALSDVHEEVVAGFNTLTGSVAASERNITSTIRDNINKIRIWGARQSEDMQNLSARLQGSQRWGIYKGQVCKLQSFYSYYLELCRSGMSFPVTST</sequence>
<dbReference type="OrthoDB" id="2965063at2759"/>
<dbReference type="InParanoid" id="A0A2H3CKA3"/>
<evidence type="ECO:0000313" key="2">
    <source>
        <dbReference type="Proteomes" id="UP000217790"/>
    </source>
</evidence>
<keyword evidence="2" id="KW-1185">Reference proteome</keyword>
<evidence type="ECO:0000313" key="1">
    <source>
        <dbReference type="EMBL" id="PBK81784.1"/>
    </source>
</evidence>
<dbReference type="Proteomes" id="UP000217790">
    <property type="component" value="Unassembled WGS sequence"/>
</dbReference>
<evidence type="ECO:0008006" key="3">
    <source>
        <dbReference type="Google" id="ProtNLM"/>
    </source>
</evidence>
<gene>
    <name evidence="1" type="ORF">ARMGADRAFT_774629</name>
</gene>
<protein>
    <recommendedName>
        <fullName evidence="3">Fungal N-terminal domain-containing protein</fullName>
    </recommendedName>
</protein>
<accession>A0A2H3CKA3</accession>
<reference evidence="2" key="1">
    <citation type="journal article" date="2017" name="Nat. Ecol. Evol.">
        <title>Genome expansion and lineage-specific genetic innovations in the forest pathogenic fungi Armillaria.</title>
        <authorList>
            <person name="Sipos G."/>
            <person name="Prasanna A.N."/>
            <person name="Walter M.C."/>
            <person name="O'Connor E."/>
            <person name="Balint B."/>
            <person name="Krizsan K."/>
            <person name="Kiss B."/>
            <person name="Hess J."/>
            <person name="Varga T."/>
            <person name="Slot J."/>
            <person name="Riley R."/>
            <person name="Boka B."/>
            <person name="Rigling D."/>
            <person name="Barry K."/>
            <person name="Lee J."/>
            <person name="Mihaltcheva S."/>
            <person name="LaButti K."/>
            <person name="Lipzen A."/>
            <person name="Waldron R."/>
            <person name="Moloney N.M."/>
            <person name="Sperisen C."/>
            <person name="Kredics L."/>
            <person name="Vagvoelgyi C."/>
            <person name="Patrignani A."/>
            <person name="Fitzpatrick D."/>
            <person name="Nagy I."/>
            <person name="Doyle S."/>
            <person name="Anderson J.B."/>
            <person name="Grigoriev I.V."/>
            <person name="Gueldener U."/>
            <person name="Muensterkoetter M."/>
            <person name="Nagy L.G."/>
        </authorList>
    </citation>
    <scope>NUCLEOTIDE SEQUENCE [LARGE SCALE GENOMIC DNA]</scope>
    <source>
        <strain evidence="2">Ar21-2</strain>
    </source>
</reference>
<organism evidence="1 2">
    <name type="scientific">Armillaria gallica</name>
    <name type="common">Bulbous honey fungus</name>
    <name type="synonym">Armillaria bulbosa</name>
    <dbReference type="NCBI Taxonomy" id="47427"/>
    <lineage>
        <taxon>Eukaryota</taxon>
        <taxon>Fungi</taxon>
        <taxon>Dikarya</taxon>
        <taxon>Basidiomycota</taxon>
        <taxon>Agaricomycotina</taxon>
        <taxon>Agaricomycetes</taxon>
        <taxon>Agaricomycetidae</taxon>
        <taxon>Agaricales</taxon>
        <taxon>Marasmiineae</taxon>
        <taxon>Physalacriaceae</taxon>
        <taxon>Armillaria</taxon>
    </lineage>
</organism>